<proteinExistence type="predicted"/>
<dbReference type="RefSeq" id="WP_208244512.1">
    <property type="nucleotide sequence ID" value="NZ_JAGEPF010000016.1"/>
</dbReference>
<evidence type="ECO:0000313" key="2">
    <source>
        <dbReference type="Proteomes" id="UP000680206"/>
    </source>
</evidence>
<name>A0ABS3RWY4_9ACTN</name>
<sequence>MSFASLPLKVVLDDLTIAEVAVPYEITTEWETRDSGTAPPVQRVKATIAGSVLADNVADALRKLADALQA</sequence>
<evidence type="ECO:0000313" key="1">
    <source>
        <dbReference type="EMBL" id="MBO2461151.1"/>
    </source>
</evidence>
<reference evidence="1 2" key="1">
    <citation type="submission" date="2021-03" db="EMBL/GenBank/DDBJ databases">
        <title>Actinomadura violae sp. nov., isolated from lichen in Thailand.</title>
        <authorList>
            <person name="Kanchanasin P."/>
            <person name="Saeng-In P."/>
            <person name="Phongsopitanun W."/>
            <person name="Yuki M."/>
            <person name="Kudo T."/>
            <person name="Ohkuma M."/>
            <person name="Tanasupawat S."/>
        </authorList>
    </citation>
    <scope>NUCLEOTIDE SEQUENCE [LARGE SCALE GENOMIC DNA]</scope>
    <source>
        <strain evidence="1 2">LCR2-06</strain>
    </source>
</reference>
<keyword evidence="2" id="KW-1185">Reference proteome</keyword>
<dbReference type="Proteomes" id="UP000680206">
    <property type="component" value="Unassembled WGS sequence"/>
</dbReference>
<organism evidence="1 2">
    <name type="scientific">Actinomadura violacea</name>
    <dbReference type="NCBI Taxonomy" id="2819934"/>
    <lineage>
        <taxon>Bacteria</taxon>
        <taxon>Bacillati</taxon>
        <taxon>Actinomycetota</taxon>
        <taxon>Actinomycetes</taxon>
        <taxon>Streptosporangiales</taxon>
        <taxon>Thermomonosporaceae</taxon>
        <taxon>Actinomadura</taxon>
    </lineage>
</organism>
<dbReference type="EMBL" id="JAGEPF010000016">
    <property type="protein sequence ID" value="MBO2461151.1"/>
    <property type="molecule type" value="Genomic_DNA"/>
</dbReference>
<comment type="caution">
    <text evidence="1">The sequence shown here is derived from an EMBL/GenBank/DDBJ whole genome shotgun (WGS) entry which is preliminary data.</text>
</comment>
<accession>A0ABS3RWY4</accession>
<gene>
    <name evidence="1" type="ORF">J4709_26560</name>
</gene>
<protein>
    <submittedName>
        <fullName evidence="1">Uncharacterized protein</fullName>
    </submittedName>
</protein>